<organism evidence="2 3">
    <name type="scientific">Longimycelium tulufanense</name>
    <dbReference type="NCBI Taxonomy" id="907463"/>
    <lineage>
        <taxon>Bacteria</taxon>
        <taxon>Bacillati</taxon>
        <taxon>Actinomycetota</taxon>
        <taxon>Actinomycetes</taxon>
        <taxon>Pseudonocardiales</taxon>
        <taxon>Pseudonocardiaceae</taxon>
        <taxon>Longimycelium</taxon>
    </lineage>
</organism>
<dbReference type="PANTHER" id="PTHR10098">
    <property type="entry name" value="RAPSYN-RELATED"/>
    <property type="match status" value="1"/>
</dbReference>
<dbReference type="SMART" id="SM00028">
    <property type="entry name" value="TPR"/>
    <property type="match status" value="4"/>
</dbReference>
<dbReference type="InterPro" id="IPR024983">
    <property type="entry name" value="CHAT_dom"/>
</dbReference>
<feature type="domain" description="CHAT" evidence="1">
    <location>
        <begin position="632"/>
        <end position="855"/>
    </location>
</feature>
<name>A0A8J3FY72_9PSEU</name>
<comment type="caution">
    <text evidence="2">The sequence shown here is derived from an EMBL/GenBank/DDBJ whole genome shotgun (WGS) entry which is preliminary data.</text>
</comment>
<reference evidence="2" key="2">
    <citation type="submission" date="2020-09" db="EMBL/GenBank/DDBJ databases">
        <authorList>
            <person name="Sun Q."/>
            <person name="Zhou Y."/>
        </authorList>
    </citation>
    <scope>NUCLEOTIDE SEQUENCE</scope>
    <source>
        <strain evidence="2">CGMCC 4.5737</strain>
    </source>
</reference>
<dbReference type="EMBL" id="BMMK01000024">
    <property type="protein sequence ID" value="GGM69430.1"/>
    <property type="molecule type" value="Genomic_DNA"/>
</dbReference>
<dbReference type="Pfam" id="PF12770">
    <property type="entry name" value="CHAT"/>
    <property type="match status" value="1"/>
</dbReference>
<evidence type="ECO:0000313" key="2">
    <source>
        <dbReference type="EMBL" id="GGM69430.1"/>
    </source>
</evidence>
<protein>
    <submittedName>
        <fullName evidence="2">CHAT domain-containing protein</fullName>
    </submittedName>
</protein>
<dbReference type="AlphaFoldDB" id="A0A8J3FY72"/>
<dbReference type="PANTHER" id="PTHR10098:SF108">
    <property type="entry name" value="TETRATRICOPEPTIDE REPEAT PROTEIN 28"/>
    <property type="match status" value="1"/>
</dbReference>
<dbReference type="InterPro" id="IPR019734">
    <property type="entry name" value="TPR_rpt"/>
</dbReference>
<gene>
    <name evidence="2" type="ORF">GCM10012275_44830</name>
</gene>
<dbReference type="SUPFAM" id="SSF48452">
    <property type="entry name" value="TPR-like"/>
    <property type="match status" value="2"/>
</dbReference>
<reference evidence="2" key="1">
    <citation type="journal article" date="2014" name="Int. J. Syst. Evol. Microbiol.">
        <title>Complete genome sequence of Corynebacterium casei LMG S-19264T (=DSM 44701T), isolated from a smear-ripened cheese.</title>
        <authorList>
            <consortium name="US DOE Joint Genome Institute (JGI-PGF)"/>
            <person name="Walter F."/>
            <person name="Albersmeier A."/>
            <person name="Kalinowski J."/>
            <person name="Ruckert C."/>
        </authorList>
    </citation>
    <scope>NUCLEOTIDE SEQUENCE</scope>
    <source>
        <strain evidence="2">CGMCC 4.5737</strain>
    </source>
</reference>
<evidence type="ECO:0000313" key="3">
    <source>
        <dbReference type="Proteomes" id="UP000637578"/>
    </source>
</evidence>
<dbReference type="InterPro" id="IPR011990">
    <property type="entry name" value="TPR-like_helical_dom_sf"/>
</dbReference>
<accession>A0A8J3FY72</accession>
<proteinExistence type="predicted"/>
<keyword evidence="3" id="KW-1185">Reference proteome</keyword>
<sequence>MPTQDLPAGPDVGTEELFAGSSVSTVDRLRADAVRAPDAVLDRLAAIRGTRDVASYVAACHTASIAHAERGDAHSALVQARSGLAMARRAGLTEYLPEFQFVLAWLDLERGASVACLARLAAVREALGGAEPARARCLRGLSLSTRGRHADAVVEFSAAIGQLADDPWWRANALTGRGVALGYRGRCDDALADLAAARALWQELGQPRRAAACLHNSGYAALLAGDVPRALALFDAAAEAGVDSTLWPESLVDRAEALQLAGLVRPAMDALQRAWNTLLSCGREAKAAEARLSLARCALRAGEPEIGFEAATQAWRLFRDQRRPAWAALARAVRAQAALGTGCPRALTGVVRTARECASHGWYLASAELRVAGAVAAIRAGRAPMARRLLAETTTRTATVLERLVAWRAKATLARLAGERARVLRAARNGLRLLIEELPMLGAYETPALLTEIARELTSLALDQLLHGERIDTTSVLRWAEWQRVGSSVPARSWPDDPELATALAALRAAVVETKTGTGRGSTRAVQRCEQRVRRRVLATPALRARWEPLSTRALRERLGRAVLLLFFTHRDVLYRVSFMDGKAQVRSMGTRASVSKQVHALWFFLAHPAFGRQGSLCDAVASAGEKLARDLEALLLAGLGERLGDRPFVIVPSAPLQDLSWSALPTCRSRAISVAPTVTSWLCAADPPTRCPQTERSIWVCGPRLPGANKETRDLYQRYGGILCTPPESTVDSVLRLAEGADVLHLAAHGRFRADQPLFSSIDLVDGPLHAYDLRRLRNPPRLVVLSACEAGATGIGHGEDLLGLASALLAAGTRTLIASVLPVPDDRAPRLMSRLHQELRSGRSPAAALAAAQAVHGHLGFQCFGDGVSAAASSDG</sequence>
<dbReference type="Gene3D" id="1.25.40.10">
    <property type="entry name" value="Tetratricopeptide repeat domain"/>
    <property type="match status" value="1"/>
</dbReference>
<dbReference type="Proteomes" id="UP000637578">
    <property type="component" value="Unassembled WGS sequence"/>
</dbReference>
<evidence type="ECO:0000259" key="1">
    <source>
        <dbReference type="Pfam" id="PF12770"/>
    </source>
</evidence>